<dbReference type="EMBL" id="CP010525">
    <property type="protein sequence ID" value="AJO21606.1"/>
    <property type="molecule type" value="Genomic_DNA"/>
</dbReference>
<dbReference type="AlphaFoldDB" id="A0AAN0T5Z5"/>
<keyword evidence="2" id="KW-1185">Reference proteome</keyword>
<organism evidence="1 2">
    <name type="scientific">Heyndrickxia coagulans</name>
    <name type="common">Weizmannia coagulans</name>
    <dbReference type="NCBI Taxonomy" id="1398"/>
    <lineage>
        <taxon>Bacteria</taxon>
        <taxon>Bacillati</taxon>
        <taxon>Bacillota</taxon>
        <taxon>Bacilli</taxon>
        <taxon>Bacillales</taxon>
        <taxon>Bacillaceae</taxon>
        <taxon>Heyndrickxia</taxon>
    </lineage>
</organism>
<accession>A0AAN0T5Z5</accession>
<evidence type="ECO:0000313" key="1">
    <source>
        <dbReference type="EMBL" id="AJO21606.1"/>
    </source>
</evidence>
<reference evidence="2" key="1">
    <citation type="submission" date="2015-01" db="EMBL/GenBank/DDBJ databases">
        <title>Comparative genome analysis of Bacillus coagulans HM-08, Clostridium butyricum HM-68, Bacillus subtilis HM-66 and Bacillus paralicheniformis BL-09.</title>
        <authorList>
            <person name="Zhang H."/>
        </authorList>
    </citation>
    <scope>NUCLEOTIDE SEQUENCE [LARGE SCALE GENOMIC DNA]</scope>
    <source>
        <strain evidence="2">HM-08</strain>
    </source>
</reference>
<proteinExistence type="predicted"/>
<sequence>MLQKYDRGKSIKYAKNSYSRHPKFNLFVILFTMEDRKKFLLFQKEFFLQKHYSGILDK</sequence>
<evidence type="ECO:0000313" key="2">
    <source>
        <dbReference type="Proteomes" id="UP000032024"/>
    </source>
</evidence>
<dbReference type="Proteomes" id="UP000032024">
    <property type="component" value="Chromosome"/>
</dbReference>
<name>A0AAN0T5Z5_HEYCO</name>
<protein>
    <submittedName>
        <fullName evidence="1">Uncharacterized protein</fullName>
    </submittedName>
</protein>
<gene>
    <name evidence="1" type="ORF">SB48_HM08orf01251</name>
</gene>